<reference evidence="1 2" key="1">
    <citation type="submission" date="2019-12" db="EMBL/GenBank/DDBJ databases">
        <authorList>
            <person name="Alioto T."/>
            <person name="Alioto T."/>
            <person name="Gomez Garrido J."/>
        </authorList>
    </citation>
    <scope>NUCLEOTIDE SEQUENCE [LARGE SCALE GENOMIC DNA]</scope>
</reference>
<proteinExistence type="predicted"/>
<dbReference type="Gramene" id="OE9A117134T1">
    <property type="protein sequence ID" value="OE9A117134C1"/>
    <property type="gene ID" value="OE9A117134"/>
</dbReference>
<protein>
    <submittedName>
        <fullName evidence="1">ABC transporter B family member 9</fullName>
    </submittedName>
</protein>
<evidence type="ECO:0000313" key="1">
    <source>
        <dbReference type="EMBL" id="CAA2952719.1"/>
    </source>
</evidence>
<dbReference type="Proteomes" id="UP000594638">
    <property type="component" value="Unassembled WGS sequence"/>
</dbReference>
<comment type="caution">
    <text evidence="1">The sequence shown here is derived from an EMBL/GenBank/DDBJ whole genome shotgun (WGS) entry which is preliminary data.</text>
</comment>
<dbReference type="EMBL" id="CACTIH010000084">
    <property type="protein sequence ID" value="CAA2952719.1"/>
    <property type="molecule type" value="Genomic_DNA"/>
</dbReference>
<name>A0A8S0PLN2_OLEEU</name>
<organism evidence="1 2">
    <name type="scientific">Olea europaea subsp. europaea</name>
    <dbReference type="NCBI Taxonomy" id="158383"/>
    <lineage>
        <taxon>Eukaryota</taxon>
        <taxon>Viridiplantae</taxon>
        <taxon>Streptophyta</taxon>
        <taxon>Embryophyta</taxon>
        <taxon>Tracheophyta</taxon>
        <taxon>Spermatophyta</taxon>
        <taxon>Magnoliopsida</taxon>
        <taxon>eudicotyledons</taxon>
        <taxon>Gunneridae</taxon>
        <taxon>Pentapetalae</taxon>
        <taxon>asterids</taxon>
        <taxon>lamiids</taxon>
        <taxon>Lamiales</taxon>
        <taxon>Oleaceae</taxon>
        <taxon>Oleeae</taxon>
        <taxon>Olea</taxon>
    </lineage>
</organism>
<dbReference type="AlphaFoldDB" id="A0A8S0PLN2"/>
<accession>A0A8S0PLN2</accession>
<keyword evidence="2" id="KW-1185">Reference proteome</keyword>
<gene>
    <name evidence="1" type="ORF">OLEA9_A117134</name>
</gene>
<sequence length="128" mass="14534">MSKIRQGHNLIFIYFYAVSRKRCAGHVRDASGPRQGCNLIFKHFSTVSRTRCASHVPNVAETQPDVQAFLGHDVQAMSRTRQGWMEPDFQAFKDSLWARCAAMTGMHPDHGSFWEVVCNHARDVSGPW</sequence>
<evidence type="ECO:0000313" key="2">
    <source>
        <dbReference type="Proteomes" id="UP000594638"/>
    </source>
</evidence>